<evidence type="ECO:0000313" key="1">
    <source>
        <dbReference type="EMBL" id="QQM31707.1"/>
    </source>
</evidence>
<dbReference type="Gene3D" id="3.30.1330.70">
    <property type="entry name" value="Holliday junction resolvase RusA"/>
    <property type="match status" value="1"/>
</dbReference>
<dbReference type="EMBL" id="CP066786">
    <property type="protein sequence ID" value="QQM31707.1"/>
    <property type="molecule type" value="Genomic_DNA"/>
</dbReference>
<sequence>MKTPAPDIASTAACFLSDGSVAGPSTEGEHEEHLAPVSFSIPMPPSTNHLFKNVKGVGRVKTKAYQDFCLMAVAAIRRQKVAKIGGYITMVWAVERNSLQADISNRLKAAEDAIVMSGIIDDDRFVTAHTITWAPKANGMAHVQIYPIQRMTLDFYPSQDGASGAWIVRAPEQENEINGDFPQQSQDGQG</sequence>
<gene>
    <name evidence="1" type="ORF">JET14_05935</name>
</gene>
<evidence type="ECO:0000313" key="2">
    <source>
        <dbReference type="Proteomes" id="UP000596083"/>
    </source>
</evidence>
<dbReference type="SUPFAM" id="SSF103084">
    <property type="entry name" value="Holliday junction resolvase RusA"/>
    <property type="match status" value="1"/>
</dbReference>
<organism evidence="1 2">
    <name type="scientific">Martelella lutilitoris</name>
    <dbReference type="NCBI Taxonomy" id="2583532"/>
    <lineage>
        <taxon>Bacteria</taxon>
        <taxon>Pseudomonadati</taxon>
        <taxon>Pseudomonadota</taxon>
        <taxon>Alphaproteobacteria</taxon>
        <taxon>Hyphomicrobiales</taxon>
        <taxon>Aurantimonadaceae</taxon>
        <taxon>Martelella</taxon>
    </lineage>
</organism>
<dbReference type="Proteomes" id="UP000596083">
    <property type="component" value="Chromosome"/>
</dbReference>
<proteinExistence type="predicted"/>
<dbReference type="AlphaFoldDB" id="A0A7T7HMF1"/>
<dbReference type="KEGG" id="mlut:JET14_05935"/>
<dbReference type="GO" id="GO:0000287">
    <property type="term" value="F:magnesium ion binding"/>
    <property type="evidence" value="ECO:0007669"/>
    <property type="project" value="InterPro"/>
</dbReference>
<dbReference type="InterPro" id="IPR036614">
    <property type="entry name" value="RusA-like_sf"/>
</dbReference>
<dbReference type="GO" id="GO:0006310">
    <property type="term" value="P:DNA recombination"/>
    <property type="evidence" value="ECO:0007669"/>
    <property type="project" value="InterPro"/>
</dbReference>
<protein>
    <submittedName>
        <fullName evidence="1">Uncharacterized protein</fullName>
    </submittedName>
</protein>
<dbReference type="GO" id="GO:0006281">
    <property type="term" value="P:DNA repair"/>
    <property type="evidence" value="ECO:0007669"/>
    <property type="project" value="InterPro"/>
</dbReference>
<name>A0A7T7HMF1_9HYPH</name>
<dbReference type="RefSeq" id="WP_200337227.1">
    <property type="nucleotide sequence ID" value="NZ_CP066786.1"/>
</dbReference>
<reference evidence="1 2" key="1">
    <citation type="submission" date="2020-12" db="EMBL/GenBank/DDBJ databases">
        <authorList>
            <person name="Zheng R.K."/>
            <person name="Sun C.M."/>
        </authorList>
    </citation>
    <scope>NUCLEOTIDE SEQUENCE [LARGE SCALE GENOMIC DNA]</scope>
    <source>
        <strain evidence="1 2">ZRK001</strain>
    </source>
</reference>
<accession>A0A7T7HMF1</accession>